<accession>A0A2W7QDH5</accession>
<evidence type="ECO:0000256" key="1">
    <source>
        <dbReference type="SAM" id="Phobius"/>
    </source>
</evidence>
<dbReference type="EMBL" id="QKZL01000001">
    <property type="protein sequence ID" value="PZX19919.1"/>
    <property type="molecule type" value="Genomic_DNA"/>
</dbReference>
<proteinExistence type="predicted"/>
<reference evidence="2 3" key="1">
    <citation type="submission" date="2018-06" db="EMBL/GenBank/DDBJ databases">
        <title>Genomic Encyclopedia of Archaeal and Bacterial Type Strains, Phase II (KMG-II): from individual species to whole genera.</title>
        <authorList>
            <person name="Goeker M."/>
        </authorList>
    </citation>
    <scope>NUCLEOTIDE SEQUENCE [LARGE SCALE GENOMIC DNA]</scope>
    <source>
        <strain evidence="2 3">DSM 22009</strain>
    </source>
</reference>
<feature type="transmembrane region" description="Helical" evidence="1">
    <location>
        <begin position="20"/>
        <end position="38"/>
    </location>
</feature>
<dbReference type="AlphaFoldDB" id="A0A2W7QDH5"/>
<keyword evidence="1" id="KW-1133">Transmembrane helix</keyword>
<keyword evidence="1" id="KW-0812">Transmembrane</keyword>
<keyword evidence="3" id="KW-1185">Reference proteome</keyword>
<sequence>MMTDFVAALSRSDTLLEDFAGASAIAALLVAGLYLPGLV</sequence>
<comment type="caution">
    <text evidence="2">The sequence shown here is derived from an EMBL/GenBank/DDBJ whole genome shotgun (WGS) entry which is preliminary data.</text>
</comment>
<evidence type="ECO:0000313" key="3">
    <source>
        <dbReference type="Proteomes" id="UP000248916"/>
    </source>
</evidence>
<evidence type="ECO:0000313" key="2">
    <source>
        <dbReference type="EMBL" id="PZX19919.1"/>
    </source>
</evidence>
<keyword evidence="1" id="KW-0472">Membrane</keyword>
<name>A0A2W7QDH5_9RHOB</name>
<protein>
    <submittedName>
        <fullName evidence="2">Uncharacterized protein</fullName>
    </submittedName>
</protein>
<organism evidence="2 3">
    <name type="scientific">Palleronia aestuarii</name>
    <dbReference type="NCBI Taxonomy" id="568105"/>
    <lineage>
        <taxon>Bacteria</taxon>
        <taxon>Pseudomonadati</taxon>
        <taxon>Pseudomonadota</taxon>
        <taxon>Alphaproteobacteria</taxon>
        <taxon>Rhodobacterales</taxon>
        <taxon>Roseobacteraceae</taxon>
        <taxon>Palleronia</taxon>
    </lineage>
</organism>
<dbReference type="Proteomes" id="UP000248916">
    <property type="component" value="Unassembled WGS sequence"/>
</dbReference>
<gene>
    <name evidence="2" type="ORF">LX81_00383</name>
</gene>